<evidence type="ECO:0000256" key="5">
    <source>
        <dbReference type="SAM" id="MobiDB-lite"/>
    </source>
</evidence>
<dbReference type="Pfam" id="PF03619">
    <property type="entry name" value="Solute_trans_a"/>
    <property type="match status" value="1"/>
</dbReference>
<evidence type="ECO:0000256" key="1">
    <source>
        <dbReference type="ARBA" id="ARBA00004141"/>
    </source>
</evidence>
<evidence type="ECO:0000256" key="4">
    <source>
        <dbReference type="ARBA" id="ARBA00023136"/>
    </source>
</evidence>
<gene>
    <name evidence="7" type="ORF">BSL78_03068</name>
</gene>
<dbReference type="OrthoDB" id="5832279at2759"/>
<comment type="subcellular location">
    <subcellularLocation>
        <location evidence="1">Membrane</location>
        <topology evidence="1">Multi-pass membrane protein</topology>
    </subcellularLocation>
</comment>
<accession>A0A2G8LIB7</accession>
<evidence type="ECO:0000256" key="2">
    <source>
        <dbReference type="ARBA" id="ARBA00022692"/>
    </source>
</evidence>
<sequence length="534" mass="60123">MDSLPTEPKSKVVVTGKCCPHPSTTSTHPHHPHITTQARAIVFFIIREAHSQEIERENKAEINTKNFNMADDNDTWYTTELALGVGSTLAPEKPKYPFGCDGPVLIKPTTEQLLAALAEERTILILLAFAIGLTVLTVGIFIESLIYVCRKIPSRRKVQLAFVMGIYPVFCTTSLMALLVPNAALLTHFTAQVYFSVALVQFIMLLTGYYGSKDGPVKYSKDKSFLSQSASTYFLYMSLAEDTNSSLTKLLLPFPFIRHLILILIPPTYKKFIRAIRFMVIQTAIFKPMMLFIGGMLWSNNNYTPGNFSGSDPWLVMEIMMLFSSMFALNGIIIMFRISKDTMKEFHLVPKFFTVQLTLILTSVQGFTISLIVYFGGIACRPPFIPPMRGLYYDKFLNIFEMFIFNLFATIWFRRLDGNLDEVQKERRLSKYSRLSGSISGPPGGEKPSNMPTLSTSLEGGMDDFDQKVLNNNSRNAFTVEHDDEKKMPYLNHSSISKNGGITPPEDQRSEYEGEGMTSSSPLVRSDSDRETNV</sequence>
<feature type="transmembrane region" description="Helical" evidence="6">
    <location>
        <begin position="319"/>
        <end position="336"/>
    </location>
</feature>
<feature type="transmembrane region" description="Helical" evidence="6">
    <location>
        <begin position="278"/>
        <end position="299"/>
    </location>
</feature>
<evidence type="ECO:0000313" key="7">
    <source>
        <dbReference type="EMBL" id="PIK59989.1"/>
    </source>
</evidence>
<dbReference type="AlphaFoldDB" id="A0A2G8LIB7"/>
<dbReference type="PANTHER" id="PTHR23423">
    <property type="entry name" value="ORGANIC SOLUTE TRANSPORTER-RELATED"/>
    <property type="match status" value="1"/>
</dbReference>
<organism evidence="7 8">
    <name type="scientific">Stichopus japonicus</name>
    <name type="common">Sea cucumber</name>
    <dbReference type="NCBI Taxonomy" id="307972"/>
    <lineage>
        <taxon>Eukaryota</taxon>
        <taxon>Metazoa</taxon>
        <taxon>Echinodermata</taxon>
        <taxon>Eleutherozoa</taxon>
        <taxon>Echinozoa</taxon>
        <taxon>Holothuroidea</taxon>
        <taxon>Aspidochirotacea</taxon>
        <taxon>Aspidochirotida</taxon>
        <taxon>Stichopodidae</taxon>
        <taxon>Apostichopus</taxon>
    </lineage>
</organism>
<comment type="caution">
    <text evidence="7">The sequence shown here is derived from an EMBL/GenBank/DDBJ whole genome shotgun (WGS) entry which is preliminary data.</text>
</comment>
<feature type="transmembrane region" description="Helical" evidence="6">
    <location>
        <begin position="123"/>
        <end position="148"/>
    </location>
</feature>
<reference evidence="7 8" key="1">
    <citation type="journal article" date="2017" name="PLoS Biol.">
        <title>The sea cucumber genome provides insights into morphological evolution and visceral regeneration.</title>
        <authorList>
            <person name="Zhang X."/>
            <person name="Sun L."/>
            <person name="Yuan J."/>
            <person name="Sun Y."/>
            <person name="Gao Y."/>
            <person name="Zhang L."/>
            <person name="Li S."/>
            <person name="Dai H."/>
            <person name="Hamel J.F."/>
            <person name="Liu C."/>
            <person name="Yu Y."/>
            <person name="Liu S."/>
            <person name="Lin W."/>
            <person name="Guo K."/>
            <person name="Jin S."/>
            <person name="Xu P."/>
            <person name="Storey K.B."/>
            <person name="Huan P."/>
            <person name="Zhang T."/>
            <person name="Zhou Y."/>
            <person name="Zhang J."/>
            <person name="Lin C."/>
            <person name="Li X."/>
            <person name="Xing L."/>
            <person name="Huo D."/>
            <person name="Sun M."/>
            <person name="Wang L."/>
            <person name="Mercier A."/>
            <person name="Li F."/>
            <person name="Yang H."/>
            <person name="Xiang J."/>
        </authorList>
    </citation>
    <scope>NUCLEOTIDE SEQUENCE [LARGE SCALE GENOMIC DNA]</scope>
    <source>
        <strain evidence="7">Shaxun</strain>
        <tissue evidence="7">Muscle</tissue>
    </source>
</reference>
<feature type="transmembrane region" description="Helical" evidence="6">
    <location>
        <begin position="193"/>
        <end position="212"/>
    </location>
</feature>
<name>A0A2G8LIB7_STIJA</name>
<evidence type="ECO:0000256" key="3">
    <source>
        <dbReference type="ARBA" id="ARBA00022989"/>
    </source>
</evidence>
<proteinExistence type="predicted"/>
<feature type="region of interest" description="Disordered" evidence="5">
    <location>
        <begin position="479"/>
        <end position="534"/>
    </location>
</feature>
<evidence type="ECO:0000256" key="6">
    <source>
        <dbReference type="SAM" id="Phobius"/>
    </source>
</evidence>
<dbReference type="GO" id="GO:0016020">
    <property type="term" value="C:membrane"/>
    <property type="evidence" value="ECO:0007669"/>
    <property type="project" value="UniProtKB-SubCell"/>
</dbReference>
<dbReference type="EMBL" id="MRZV01000068">
    <property type="protein sequence ID" value="PIK59989.1"/>
    <property type="molecule type" value="Genomic_DNA"/>
</dbReference>
<keyword evidence="3 6" id="KW-1133">Transmembrane helix</keyword>
<feature type="transmembrane region" description="Helical" evidence="6">
    <location>
        <begin position="160"/>
        <end position="181"/>
    </location>
</feature>
<evidence type="ECO:0000313" key="8">
    <source>
        <dbReference type="Proteomes" id="UP000230750"/>
    </source>
</evidence>
<dbReference type="InterPro" id="IPR005178">
    <property type="entry name" value="Ostalpha/TMEM184C"/>
</dbReference>
<dbReference type="Proteomes" id="UP000230750">
    <property type="component" value="Unassembled WGS sequence"/>
</dbReference>
<feature type="region of interest" description="Disordered" evidence="5">
    <location>
        <begin position="434"/>
        <end position="458"/>
    </location>
</feature>
<keyword evidence="2 6" id="KW-0812">Transmembrane</keyword>
<protein>
    <submittedName>
        <fullName evidence="7">Putative organic solute transporter subunit alpha</fullName>
    </submittedName>
</protein>
<feature type="transmembrane region" description="Helical" evidence="6">
    <location>
        <begin position="396"/>
        <end position="413"/>
    </location>
</feature>
<keyword evidence="4 6" id="KW-0472">Membrane</keyword>
<feature type="transmembrane region" description="Helical" evidence="6">
    <location>
        <begin position="357"/>
        <end position="376"/>
    </location>
</feature>
<keyword evidence="8" id="KW-1185">Reference proteome</keyword>
<dbReference type="SMART" id="SM01417">
    <property type="entry name" value="Solute_trans_a"/>
    <property type="match status" value="1"/>
</dbReference>